<feature type="domain" description="Serine/threonine specific protein phosphatases" evidence="1">
    <location>
        <begin position="73"/>
        <end position="78"/>
    </location>
</feature>
<dbReference type="RefSeq" id="WP_036277445.1">
    <property type="nucleotide sequence ID" value="NZ_CP014476.1"/>
</dbReference>
<dbReference type="Proteomes" id="UP000030512">
    <property type="component" value="Chromosome"/>
</dbReference>
<dbReference type="InterPro" id="IPR004843">
    <property type="entry name" value="Calcineurin-like_PHP"/>
</dbReference>
<dbReference type="GO" id="GO:0016791">
    <property type="term" value="F:phosphatase activity"/>
    <property type="evidence" value="ECO:0007669"/>
    <property type="project" value="TreeGrafter"/>
</dbReference>
<dbReference type="PANTHER" id="PTHR42850:SF4">
    <property type="entry name" value="ZINC-DEPENDENT ENDOPOLYPHOSPHATASE"/>
    <property type="match status" value="1"/>
</dbReference>
<dbReference type="Pfam" id="PF00149">
    <property type="entry name" value="Metallophos"/>
    <property type="match status" value="1"/>
</dbReference>
<protein>
    <recommendedName>
        <fullName evidence="1">Serine/threonine specific protein phosphatases domain-containing protein</fullName>
    </recommendedName>
</protein>
<accession>A0A126T389</accession>
<dbReference type="AlphaFoldDB" id="A0A126T389"/>
<dbReference type="GO" id="GO:0005737">
    <property type="term" value="C:cytoplasm"/>
    <property type="evidence" value="ECO:0007669"/>
    <property type="project" value="TreeGrafter"/>
</dbReference>
<dbReference type="InterPro" id="IPR006186">
    <property type="entry name" value="Ser/Thr-sp_prot-phosphatase"/>
</dbReference>
<dbReference type="PANTHER" id="PTHR42850">
    <property type="entry name" value="METALLOPHOSPHOESTERASE"/>
    <property type="match status" value="1"/>
</dbReference>
<dbReference type="InterPro" id="IPR050126">
    <property type="entry name" value="Ap4A_hydrolase"/>
</dbReference>
<evidence type="ECO:0000259" key="1">
    <source>
        <dbReference type="PROSITE" id="PS00125"/>
    </source>
</evidence>
<dbReference type="InterPro" id="IPR029052">
    <property type="entry name" value="Metallo-depent_PP-like"/>
</dbReference>
<dbReference type="Gene3D" id="3.60.21.10">
    <property type="match status" value="1"/>
</dbReference>
<dbReference type="SUPFAM" id="SSF56300">
    <property type="entry name" value="Metallo-dependent phosphatases"/>
    <property type="match status" value="1"/>
</dbReference>
<keyword evidence="3" id="KW-1185">Reference proteome</keyword>
<name>A0A126T389_9GAMM</name>
<sequence>MIAPIRKLPTNAFGKDYVVGDLHGCFDLLQRLLNDIQFDINHDRLFSVGDLIDRGPDSLKCLELVNEPWFYAVRGNHEIIALDFFESYLMTGRLESLQDINYTGFLEYGGEWVDQYFLAAEQRMTPEFDRGLSMIGTLPLILVVGDGEKRFHIIHAELSSKGQKTSESPVWLNTEVDVWLDENRVPPRVEDRLIWSRTLMSSQYVKQPNSRLQSGLSPTFCGHTYESRPRQALSHICIDTGAFASIESADDIDTDFGLTVFDVKASSWISASYCREHFVRGKLSLNNQRIALTKRKN</sequence>
<proteinExistence type="predicted"/>
<dbReference type="EMBL" id="CP014476">
    <property type="protein sequence ID" value="AMK76539.1"/>
    <property type="molecule type" value="Genomic_DNA"/>
</dbReference>
<evidence type="ECO:0000313" key="2">
    <source>
        <dbReference type="EMBL" id="AMK76539.1"/>
    </source>
</evidence>
<dbReference type="STRING" id="1538553.JT25_008550"/>
<gene>
    <name evidence="2" type="ORF">JT25_008550</name>
</gene>
<reference evidence="2 3" key="1">
    <citation type="journal article" date="2015" name="Environ. Microbiol.">
        <title>Methane oxidation coupled to nitrate reduction under hypoxia by the Gammaproteobacterium Methylomonas denitrificans, sp. nov. type strain FJG1.</title>
        <authorList>
            <person name="Kits K.D."/>
            <person name="Klotz M.G."/>
            <person name="Stein L.Y."/>
        </authorList>
    </citation>
    <scope>NUCLEOTIDE SEQUENCE [LARGE SCALE GENOMIC DNA]</scope>
    <source>
        <strain evidence="2 3">FJG1</strain>
    </source>
</reference>
<dbReference type="PROSITE" id="PS00125">
    <property type="entry name" value="SER_THR_PHOSPHATASE"/>
    <property type="match status" value="1"/>
</dbReference>
<evidence type="ECO:0000313" key="3">
    <source>
        <dbReference type="Proteomes" id="UP000030512"/>
    </source>
</evidence>
<organism evidence="2 3">
    <name type="scientific">Methylomonas denitrificans</name>
    <dbReference type="NCBI Taxonomy" id="1538553"/>
    <lineage>
        <taxon>Bacteria</taxon>
        <taxon>Pseudomonadati</taxon>
        <taxon>Pseudomonadota</taxon>
        <taxon>Gammaproteobacteria</taxon>
        <taxon>Methylococcales</taxon>
        <taxon>Methylococcaceae</taxon>
        <taxon>Methylomonas</taxon>
    </lineage>
</organism>
<dbReference type="KEGG" id="mdn:JT25_008550"/>
<dbReference type="OrthoDB" id="5296354at2"/>